<reference evidence="2" key="1">
    <citation type="submission" date="2018-02" db="EMBL/GenBank/DDBJ databases">
        <authorList>
            <person name="O'Hara-Hanley K."/>
            <person name="Soby S."/>
        </authorList>
    </citation>
    <scope>NUCLEOTIDE SEQUENCE [LARGE SCALE GENOMIC DNA]</scope>
    <source>
        <strain evidence="2">MWU14-2602</strain>
    </source>
</reference>
<proteinExistence type="predicted"/>
<evidence type="ECO:0008006" key="3">
    <source>
        <dbReference type="Google" id="ProtNLM"/>
    </source>
</evidence>
<dbReference type="Proteomes" id="UP000237082">
    <property type="component" value="Unassembled WGS sequence"/>
</dbReference>
<dbReference type="EMBL" id="PQWB01000198">
    <property type="protein sequence ID" value="POZ59970.1"/>
    <property type="molecule type" value="Genomic_DNA"/>
</dbReference>
<dbReference type="InterPro" id="IPR031325">
    <property type="entry name" value="RHS_repeat"/>
</dbReference>
<dbReference type="InterPro" id="IPR006530">
    <property type="entry name" value="YD"/>
</dbReference>
<accession>A0A2S5DA39</accession>
<dbReference type="AlphaFoldDB" id="A0A2S5DA39"/>
<evidence type="ECO:0000313" key="2">
    <source>
        <dbReference type="Proteomes" id="UP000237082"/>
    </source>
</evidence>
<sequence>QAKVTEYEYDGAGRRVRETVDPAGLKLSTRYAYDAANNVTAKTDGNGQTTRYVYDEGDRLRYTVDPLGYVSEQQYDAAGNVTDTIRYADKLEATLPRGSTDQTHSGKQAAQVWYQADTNNAISRGAGHFQAGDTVTAS</sequence>
<evidence type="ECO:0000313" key="1">
    <source>
        <dbReference type="EMBL" id="POZ59970.1"/>
    </source>
</evidence>
<organism evidence="1 2">
    <name type="scientific">Chromobacterium alticapitis</name>
    <dbReference type="NCBI Taxonomy" id="2073169"/>
    <lineage>
        <taxon>Bacteria</taxon>
        <taxon>Pseudomonadati</taxon>
        <taxon>Pseudomonadota</taxon>
        <taxon>Betaproteobacteria</taxon>
        <taxon>Neisseriales</taxon>
        <taxon>Chromobacteriaceae</taxon>
        <taxon>Chromobacterium</taxon>
    </lineage>
</organism>
<protein>
    <recommendedName>
        <fullName evidence="3">Type IV secretion protein Rhs</fullName>
    </recommendedName>
</protein>
<dbReference type="Gene3D" id="2.180.10.10">
    <property type="entry name" value="RHS repeat-associated core"/>
    <property type="match status" value="1"/>
</dbReference>
<feature type="non-terminal residue" evidence="1">
    <location>
        <position position="138"/>
    </location>
</feature>
<gene>
    <name evidence="1" type="ORF">C2I19_21385</name>
</gene>
<feature type="non-terminal residue" evidence="1">
    <location>
        <position position="1"/>
    </location>
</feature>
<name>A0A2S5DA39_9NEIS</name>
<comment type="caution">
    <text evidence="1">The sequence shown here is derived from an EMBL/GenBank/DDBJ whole genome shotgun (WGS) entry which is preliminary data.</text>
</comment>
<dbReference type="Pfam" id="PF05593">
    <property type="entry name" value="RHS_repeat"/>
    <property type="match status" value="1"/>
</dbReference>
<keyword evidence="2" id="KW-1185">Reference proteome</keyword>
<dbReference type="NCBIfam" id="TIGR01643">
    <property type="entry name" value="YD_repeat_2x"/>
    <property type="match status" value="2"/>
</dbReference>